<proteinExistence type="predicted"/>
<accession>A0ABV1MN58</accession>
<sequence length="71" mass="8042">MASEIIIKMSSANEPPKITLNGKRIKGIIGLDYNYETLDDKSQGQHNFTVKYCDKESHVIRTVSTNKVWEG</sequence>
<reference evidence="1 2" key="1">
    <citation type="submission" date="2024-06" db="EMBL/GenBank/DDBJ databases">
        <title>Lysinibacillus zambalefons sp. nov., a Novel Firmicute Isolated from the Poon Bato Zambales Hyperalkaline Spring.</title>
        <authorList>
            <person name="Aja J.A."/>
            <person name="Lazaro J.E.H."/>
            <person name="Llorin L.D."/>
            <person name="Lim K.R."/>
            <person name="Teodosio J."/>
            <person name="Dalisay D.S."/>
        </authorList>
    </citation>
    <scope>NUCLEOTIDE SEQUENCE [LARGE SCALE GENOMIC DNA]</scope>
    <source>
        <strain evidence="1 2">M3</strain>
    </source>
</reference>
<organism evidence="1 2">
    <name type="scientific">Lysinibacillus zambalensis</name>
    <dbReference type="NCBI Taxonomy" id="3160866"/>
    <lineage>
        <taxon>Bacteria</taxon>
        <taxon>Bacillati</taxon>
        <taxon>Bacillota</taxon>
        <taxon>Bacilli</taxon>
        <taxon>Bacillales</taxon>
        <taxon>Bacillaceae</taxon>
        <taxon>Lysinibacillus</taxon>
    </lineage>
</organism>
<evidence type="ECO:0000313" key="1">
    <source>
        <dbReference type="EMBL" id="MEQ6353952.1"/>
    </source>
</evidence>
<dbReference type="EMBL" id="JBEGDG010000002">
    <property type="protein sequence ID" value="MEQ6353952.1"/>
    <property type="molecule type" value="Genomic_DNA"/>
</dbReference>
<name>A0ABV1MN58_9BACI</name>
<keyword evidence="2" id="KW-1185">Reference proteome</keyword>
<dbReference type="Proteomes" id="UP001478862">
    <property type="component" value="Unassembled WGS sequence"/>
</dbReference>
<comment type="caution">
    <text evidence="1">The sequence shown here is derived from an EMBL/GenBank/DDBJ whole genome shotgun (WGS) entry which is preliminary data.</text>
</comment>
<gene>
    <name evidence="1" type="ORF">ABNX05_04930</name>
</gene>
<evidence type="ECO:0000313" key="2">
    <source>
        <dbReference type="Proteomes" id="UP001478862"/>
    </source>
</evidence>
<dbReference type="RefSeq" id="WP_349658702.1">
    <property type="nucleotide sequence ID" value="NZ_JBEGDG010000002.1"/>
</dbReference>
<protein>
    <submittedName>
        <fullName evidence="1">Uncharacterized protein</fullName>
    </submittedName>
</protein>